<comment type="caution">
    <text evidence="1">The sequence shown here is derived from an EMBL/GenBank/DDBJ whole genome shotgun (WGS) entry which is preliminary data.</text>
</comment>
<protein>
    <submittedName>
        <fullName evidence="1">Uncharacterized protein</fullName>
    </submittedName>
</protein>
<dbReference type="Proteomes" id="UP000593565">
    <property type="component" value="Unassembled WGS sequence"/>
</dbReference>
<dbReference type="AlphaFoldDB" id="A0A7J6B8T2"/>
<gene>
    <name evidence="1" type="ORF">AMELA_G00037240</name>
</gene>
<dbReference type="PANTHER" id="PTHR36686:SF1">
    <property type="entry name" value="SYNAPTONEMAL COMPLEX CENTRAL ELEMENT PROTEIN 3"/>
    <property type="match status" value="1"/>
</dbReference>
<organism evidence="1 2">
    <name type="scientific">Ameiurus melas</name>
    <name type="common">Black bullhead</name>
    <name type="synonym">Silurus melas</name>
    <dbReference type="NCBI Taxonomy" id="219545"/>
    <lineage>
        <taxon>Eukaryota</taxon>
        <taxon>Metazoa</taxon>
        <taxon>Chordata</taxon>
        <taxon>Craniata</taxon>
        <taxon>Vertebrata</taxon>
        <taxon>Euteleostomi</taxon>
        <taxon>Actinopterygii</taxon>
        <taxon>Neopterygii</taxon>
        <taxon>Teleostei</taxon>
        <taxon>Ostariophysi</taxon>
        <taxon>Siluriformes</taxon>
        <taxon>Ictaluridae</taxon>
        <taxon>Ameiurus</taxon>
    </lineage>
</organism>
<dbReference type="InterPro" id="IPR028145">
    <property type="entry name" value="Synaptonemal_3"/>
</dbReference>
<keyword evidence="2" id="KW-1185">Reference proteome</keyword>
<dbReference type="GO" id="GO:0007130">
    <property type="term" value="P:synaptonemal complex assembly"/>
    <property type="evidence" value="ECO:0007669"/>
    <property type="project" value="InterPro"/>
</dbReference>
<dbReference type="EMBL" id="JAAGNN010000003">
    <property type="protein sequence ID" value="KAF4091475.1"/>
    <property type="molecule type" value="Genomic_DNA"/>
</dbReference>
<sequence length="194" mass="21954">MFLSGFKWLSYFSKMVDNASAGERYEGFGRETLERSKDLERMTEQMENISVNLTWMTYDIVVVRTDPRLAKSLERLKSEFVQCKAVICGSGDNLVDQLQILFYRTNTMALYTQKEKMDIAFVASTVDLDSILIKLDTISETLDQLEVKTQLLQCNLTVCFTHPDMVACLHSGVEDSMGLTASPESAESRDNSSK</sequence>
<evidence type="ECO:0000313" key="1">
    <source>
        <dbReference type="EMBL" id="KAF4091475.1"/>
    </source>
</evidence>
<dbReference type="Pfam" id="PF15191">
    <property type="entry name" value="Synaptonemal_3"/>
    <property type="match status" value="1"/>
</dbReference>
<reference evidence="1 2" key="1">
    <citation type="submission" date="2020-02" db="EMBL/GenBank/DDBJ databases">
        <title>A chromosome-scale genome assembly of the black bullhead catfish (Ameiurus melas).</title>
        <authorList>
            <person name="Wen M."/>
            <person name="Zham M."/>
            <person name="Cabau C."/>
            <person name="Klopp C."/>
            <person name="Donnadieu C."/>
            <person name="Roques C."/>
            <person name="Bouchez O."/>
            <person name="Lampietro C."/>
            <person name="Jouanno E."/>
            <person name="Herpin A."/>
            <person name="Louis A."/>
            <person name="Berthelot C."/>
            <person name="Parey E."/>
            <person name="Roest-Crollius H."/>
            <person name="Braasch I."/>
            <person name="Postlethwait J."/>
            <person name="Robinson-Rechavi M."/>
            <person name="Echchiki A."/>
            <person name="Begum T."/>
            <person name="Montfort J."/>
            <person name="Schartl M."/>
            <person name="Bobe J."/>
            <person name="Guiguen Y."/>
        </authorList>
    </citation>
    <scope>NUCLEOTIDE SEQUENCE [LARGE SCALE GENOMIC DNA]</scope>
    <source>
        <strain evidence="1">M_S1</strain>
        <tissue evidence="1">Blood</tissue>
    </source>
</reference>
<dbReference type="GO" id="GO:0007283">
    <property type="term" value="P:spermatogenesis"/>
    <property type="evidence" value="ECO:0007669"/>
    <property type="project" value="InterPro"/>
</dbReference>
<dbReference type="PANTHER" id="PTHR36686">
    <property type="entry name" value="SYNAPTONEMAL COMPLEX CENTRAL ELEMENT PROTEIN 3"/>
    <property type="match status" value="1"/>
</dbReference>
<dbReference type="GO" id="GO:0007131">
    <property type="term" value="P:reciprocal meiotic recombination"/>
    <property type="evidence" value="ECO:0007669"/>
    <property type="project" value="InterPro"/>
</dbReference>
<accession>A0A7J6B8T2</accession>
<proteinExistence type="predicted"/>
<evidence type="ECO:0000313" key="2">
    <source>
        <dbReference type="Proteomes" id="UP000593565"/>
    </source>
</evidence>
<name>A0A7J6B8T2_AMEME</name>